<dbReference type="PROSITE" id="PS50255">
    <property type="entry name" value="CYTOCHROME_B5_2"/>
    <property type="match status" value="1"/>
</dbReference>
<organism evidence="6 7">
    <name type="scientific">Pneumocystis jirovecii (strain RU7)</name>
    <name type="common">Human pneumocystis pneumonia agent</name>
    <dbReference type="NCBI Taxonomy" id="1408657"/>
    <lineage>
        <taxon>Eukaryota</taxon>
        <taxon>Fungi</taxon>
        <taxon>Dikarya</taxon>
        <taxon>Ascomycota</taxon>
        <taxon>Taphrinomycotina</taxon>
        <taxon>Pneumocystomycetes</taxon>
        <taxon>Pneumocystaceae</taxon>
        <taxon>Pneumocystis</taxon>
    </lineage>
</organism>
<dbReference type="GO" id="GO:0046872">
    <property type="term" value="F:metal ion binding"/>
    <property type="evidence" value="ECO:0007669"/>
    <property type="project" value="UniProtKB-UniRule"/>
</dbReference>
<keyword evidence="7" id="KW-1185">Reference proteome</keyword>
<name>A0A0W4ZQ41_PNEJ7</name>
<comment type="caution">
    <text evidence="6">The sequence shown here is derived from an EMBL/GenBank/DDBJ whole genome shotgun (WGS) entry which is preliminary data.</text>
</comment>
<evidence type="ECO:0000313" key="7">
    <source>
        <dbReference type="Proteomes" id="UP000053447"/>
    </source>
</evidence>
<keyword evidence="3 4" id="KW-0408">Iron</keyword>
<gene>
    <name evidence="6" type="ORF">T551_01774</name>
</gene>
<protein>
    <recommendedName>
        <fullName evidence="5">Cytochrome b5 heme-binding domain-containing protein</fullName>
    </recommendedName>
</protein>
<dbReference type="Gene3D" id="3.10.120.10">
    <property type="entry name" value="Cytochrome b5-like heme/steroid binding domain"/>
    <property type="match status" value="1"/>
</dbReference>
<proteinExistence type="inferred from homology"/>
<dbReference type="eggNOG" id="KOG0536">
    <property type="taxonomic scope" value="Eukaryota"/>
</dbReference>
<dbReference type="GO" id="GO:0020037">
    <property type="term" value="F:heme binding"/>
    <property type="evidence" value="ECO:0007669"/>
    <property type="project" value="UniProtKB-UniRule"/>
</dbReference>
<evidence type="ECO:0000256" key="2">
    <source>
        <dbReference type="ARBA" id="ARBA00022723"/>
    </source>
</evidence>
<evidence type="ECO:0000313" key="6">
    <source>
        <dbReference type="EMBL" id="KTW30491.1"/>
    </source>
</evidence>
<dbReference type="GO" id="GO:0004128">
    <property type="term" value="F:cytochrome-b5 reductase activity, acting on NAD(P)H"/>
    <property type="evidence" value="ECO:0007669"/>
    <property type="project" value="TreeGrafter"/>
</dbReference>
<dbReference type="InterPro" id="IPR018506">
    <property type="entry name" value="Cyt_B5_heme-BS"/>
</dbReference>
<accession>A0A0W4ZQ41</accession>
<dbReference type="PROSITE" id="PS00191">
    <property type="entry name" value="CYTOCHROME_B5_1"/>
    <property type="match status" value="1"/>
</dbReference>
<dbReference type="InterPro" id="IPR051872">
    <property type="entry name" value="Cytochrome_b5/Flavoprotein_Rdt"/>
</dbReference>
<dbReference type="AlphaFoldDB" id="A0A0W4ZQ41"/>
<dbReference type="GeneID" id="28940292"/>
<dbReference type="Pfam" id="PF00173">
    <property type="entry name" value="Cyt-b5"/>
    <property type="match status" value="1"/>
</dbReference>
<dbReference type="PANTHER" id="PTHR46237:SF1">
    <property type="entry name" value="CYTOCHROME B5 REDUCTASE 4"/>
    <property type="match status" value="1"/>
</dbReference>
<dbReference type="VEuPathDB" id="FungiDB:T551_01774"/>
<dbReference type="SUPFAM" id="SSF55856">
    <property type="entry name" value="Cytochrome b5-like heme/steroid binding domain"/>
    <property type="match status" value="1"/>
</dbReference>
<evidence type="ECO:0000256" key="3">
    <source>
        <dbReference type="ARBA" id="ARBA00023004"/>
    </source>
</evidence>
<dbReference type="SMART" id="SM01117">
    <property type="entry name" value="Cyt-b5"/>
    <property type="match status" value="1"/>
</dbReference>
<dbReference type="OrthoDB" id="432299at2759"/>
<evidence type="ECO:0000259" key="5">
    <source>
        <dbReference type="PROSITE" id="PS50255"/>
    </source>
</evidence>
<keyword evidence="1 4" id="KW-0349">Heme</keyword>
<dbReference type="PANTHER" id="PTHR46237">
    <property type="entry name" value="CYTOCHROME B5 REDUCTASE 4 FAMILY MEMBER"/>
    <property type="match status" value="1"/>
</dbReference>
<dbReference type="Proteomes" id="UP000053447">
    <property type="component" value="Unassembled WGS sequence"/>
</dbReference>
<comment type="similarity">
    <text evidence="4">Belongs to the cytochrome b5 family.</text>
</comment>
<evidence type="ECO:0000256" key="1">
    <source>
        <dbReference type="ARBA" id="ARBA00022617"/>
    </source>
</evidence>
<dbReference type="InterPro" id="IPR036400">
    <property type="entry name" value="Cyt_B5-like_heme/steroid_sf"/>
</dbReference>
<feature type="domain" description="Cytochrome b5 heme-binding" evidence="5">
    <location>
        <begin position="81"/>
        <end position="156"/>
    </location>
</feature>
<dbReference type="RefSeq" id="XP_018229782.1">
    <property type="nucleotide sequence ID" value="XM_018374037.1"/>
</dbReference>
<reference evidence="7" key="1">
    <citation type="journal article" date="2016" name="Nat. Commun.">
        <title>Genome analysis of three Pneumocystis species reveals adaptation mechanisms to life exclusively in mammalian hosts.</title>
        <authorList>
            <person name="Ma L."/>
            <person name="Chen Z."/>
            <person name="Huang D.W."/>
            <person name="Kutty G."/>
            <person name="Ishihara M."/>
            <person name="Wang H."/>
            <person name="Abouelleil A."/>
            <person name="Bishop L."/>
            <person name="Davey E."/>
            <person name="Deng R."/>
            <person name="Deng X."/>
            <person name="Fan L."/>
            <person name="Fantoni G."/>
            <person name="Fitzgerald M."/>
            <person name="Gogineni E."/>
            <person name="Goldberg J.M."/>
            <person name="Handley G."/>
            <person name="Hu X."/>
            <person name="Huber C."/>
            <person name="Jiao X."/>
            <person name="Jones K."/>
            <person name="Levin J.Z."/>
            <person name="Liu Y."/>
            <person name="Macdonald P."/>
            <person name="Melnikov A."/>
            <person name="Raley C."/>
            <person name="Sassi M."/>
            <person name="Sherman B.T."/>
            <person name="Song X."/>
            <person name="Sykes S."/>
            <person name="Tran B."/>
            <person name="Walsh L."/>
            <person name="Xia Y."/>
            <person name="Yang J."/>
            <person name="Young S."/>
            <person name="Zeng Q."/>
            <person name="Zheng X."/>
            <person name="Stephens R."/>
            <person name="Nusbaum C."/>
            <person name="Birren B.W."/>
            <person name="Azadi P."/>
            <person name="Lempicki R.A."/>
            <person name="Cuomo C.A."/>
            <person name="Kovacs J.A."/>
        </authorList>
    </citation>
    <scope>NUCLEOTIDE SEQUENCE [LARGE SCALE GENOMIC DNA]</scope>
    <source>
        <strain evidence="7">RU7</strain>
    </source>
</reference>
<evidence type="ECO:0000256" key="4">
    <source>
        <dbReference type="RuleBase" id="RU362121"/>
    </source>
</evidence>
<dbReference type="STRING" id="1408657.A0A0W4ZQ41"/>
<dbReference type="InterPro" id="IPR001199">
    <property type="entry name" value="Cyt_B5-like_heme/steroid-bd"/>
</dbReference>
<dbReference type="GO" id="GO:0005737">
    <property type="term" value="C:cytoplasm"/>
    <property type="evidence" value="ECO:0007669"/>
    <property type="project" value="TreeGrafter"/>
</dbReference>
<keyword evidence="2 4" id="KW-0479">Metal-binding</keyword>
<dbReference type="EMBL" id="LFWA01000007">
    <property type="protein sequence ID" value="KTW30491.1"/>
    <property type="molecule type" value="Genomic_DNA"/>
</dbReference>
<sequence length="158" mass="18050">MHQKDASDTEQSNVPFKQPVESIKPLINAHPRTHEQLSIPPKPARTIHSSRHIHIAPGYSTLDWEQLKRTSSSFPKAKKSLLYITLAELQLHNQINDAWIALNGKVYDITLYIPYHPGGEEIMKAVGKDGTKLLMSVHPWVNYECLLDKCWIGLLTYR</sequence>